<dbReference type="OrthoDB" id="7280009at2"/>
<gene>
    <name evidence="2" type="ORF">CFR80_02840</name>
</gene>
<evidence type="ECO:0000313" key="2">
    <source>
        <dbReference type="EMBL" id="PYD83309.1"/>
    </source>
</evidence>
<dbReference type="PROSITE" id="PS51257">
    <property type="entry name" value="PROKAR_LIPOPROTEIN"/>
    <property type="match status" value="1"/>
</dbReference>
<dbReference type="RefSeq" id="WP_110507076.1">
    <property type="nucleotide sequence ID" value="NZ_NKTX01000002.1"/>
</dbReference>
<proteinExistence type="predicted"/>
<dbReference type="AlphaFoldDB" id="A0A318R4V2"/>
<sequence>MKKTILCLGILAVTGCATRPAEINAQYVNPEPYMRQSCAQLALLDETDTQALAAASPQRTTYARPVQPGQLKGELEAVHTAERGKNCVGRYNAADYDSTGAVYPDRVLSDRPVPVETTIPARNTIQTGTSPDTSMNTGTGTGTLTAHSSVAAQKLSTPTYTTPATRQSGYPTPTMPVPAAGYTTSPSYSASPFQ</sequence>
<dbReference type="EMBL" id="NKTX01000002">
    <property type="protein sequence ID" value="PYD83309.1"/>
    <property type="molecule type" value="Genomic_DNA"/>
</dbReference>
<feature type="compositionally biased region" description="Polar residues" evidence="1">
    <location>
        <begin position="123"/>
        <end position="171"/>
    </location>
</feature>
<organism evidence="2 3">
    <name type="scientific">Komagataeibacter oboediens</name>
    <dbReference type="NCBI Taxonomy" id="65958"/>
    <lineage>
        <taxon>Bacteria</taxon>
        <taxon>Pseudomonadati</taxon>
        <taxon>Pseudomonadota</taxon>
        <taxon>Alphaproteobacteria</taxon>
        <taxon>Acetobacterales</taxon>
        <taxon>Acetobacteraceae</taxon>
        <taxon>Komagataeibacter</taxon>
    </lineage>
</organism>
<reference evidence="2 3" key="1">
    <citation type="submission" date="2017-07" db="EMBL/GenBank/DDBJ databases">
        <title>A draft genome sequence of Komagataeibacter oboediens LMG 18849.</title>
        <authorList>
            <person name="Skraban J."/>
            <person name="Cleenwerck I."/>
            <person name="Vandamme P."/>
            <person name="Trcek J."/>
        </authorList>
    </citation>
    <scope>NUCLEOTIDE SEQUENCE [LARGE SCALE GENOMIC DNA]</scope>
    <source>
        <strain evidence="2 3">LMG 18849</strain>
    </source>
</reference>
<evidence type="ECO:0000256" key="1">
    <source>
        <dbReference type="SAM" id="MobiDB-lite"/>
    </source>
</evidence>
<evidence type="ECO:0000313" key="3">
    <source>
        <dbReference type="Proteomes" id="UP000247417"/>
    </source>
</evidence>
<name>A0A318R4V2_9PROT</name>
<feature type="region of interest" description="Disordered" evidence="1">
    <location>
        <begin position="123"/>
        <end position="194"/>
    </location>
</feature>
<evidence type="ECO:0008006" key="4">
    <source>
        <dbReference type="Google" id="ProtNLM"/>
    </source>
</evidence>
<accession>A0A318R4V2</accession>
<feature type="compositionally biased region" description="Polar residues" evidence="1">
    <location>
        <begin position="182"/>
        <end position="194"/>
    </location>
</feature>
<dbReference type="Proteomes" id="UP000247417">
    <property type="component" value="Unassembled WGS sequence"/>
</dbReference>
<protein>
    <recommendedName>
        <fullName evidence="4">Lipoprotein</fullName>
    </recommendedName>
</protein>
<comment type="caution">
    <text evidence="2">The sequence shown here is derived from an EMBL/GenBank/DDBJ whole genome shotgun (WGS) entry which is preliminary data.</text>
</comment>